<dbReference type="Proteomes" id="UP000571084">
    <property type="component" value="Unassembled WGS sequence"/>
</dbReference>
<sequence>MTRYASTTPTQNRLQTIQCLTRQSTAIAATLSAFDVLVSASQRNALAHCHELATDVSIDLSIIIGGAA</sequence>
<organism evidence="1 2">
    <name type="scientific">Glaciimonas immobilis</name>
    <dbReference type="NCBI Taxonomy" id="728004"/>
    <lineage>
        <taxon>Bacteria</taxon>
        <taxon>Pseudomonadati</taxon>
        <taxon>Pseudomonadota</taxon>
        <taxon>Betaproteobacteria</taxon>
        <taxon>Burkholderiales</taxon>
        <taxon>Oxalobacteraceae</taxon>
        <taxon>Glaciimonas</taxon>
    </lineage>
</organism>
<comment type="caution">
    <text evidence="1">The sequence shown here is derived from an EMBL/GenBank/DDBJ whole genome shotgun (WGS) entry which is preliminary data.</text>
</comment>
<dbReference type="EMBL" id="JACHHQ010000021">
    <property type="protein sequence ID" value="MBB5202659.1"/>
    <property type="molecule type" value="Genomic_DNA"/>
</dbReference>
<name>A0A840S289_9BURK</name>
<dbReference type="RefSeq" id="WP_168057300.1">
    <property type="nucleotide sequence ID" value="NZ_JAAOZT010000017.1"/>
</dbReference>
<evidence type="ECO:0000313" key="2">
    <source>
        <dbReference type="Proteomes" id="UP000571084"/>
    </source>
</evidence>
<protein>
    <submittedName>
        <fullName evidence="1">Uncharacterized protein</fullName>
    </submittedName>
</protein>
<proteinExistence type="predicted"/>
<dbReference type="AlphaFoldDB" id="A0A840S289"/>
<evidence type="ECO:0000313" key="1">
    <source>
        <dbReference type="EMBL" id="MBB5202659.1"/>
    </source>
</evidence>
<reference evidence="1 2" key="1">
    <citation type="submission" date="2020-08" db="EMBL/GenBank/DDBJ databases">
        <title>Genomic Encyclopedia of Type Strains, Phase IV (KMG-IV): sequencing the most valuable type-strain genomes for metagenomic binning, comparative biology and taxonomic classification.</title>
        <authorList>
            <person name="Goeker M."/>
        </authorList>
    </citation>
    <scope>NUCLEOTIDE SEQUENCE [LARGE SCALE GENOMIC DNA]</scope>
    <source>
        <strain evidence="1 2">DSM 23240</strain>
    </source>
</reference>
<accession>A0A840S289</accession>
<gene>
    <name evidence="1" type="ORF">HNR39_004529</name>
</gene>
<keyword evidence="2" id="KW-1185">Reference proteome</keyword>